<evidence type="ECO:0000256" key="1">
    <source>
        <dbReference type="SAM" id="Coils"/>
    </source>
</evidence>
<dbReference type="Proteomes" id="UP000327167">
    <property type="component" value="Unassembled WGS sequence"/>
</dbReference>
<name>A0A5E6XUA7_PSEFL</name>
<feature type="coiled-coil region" evidence="1">
    <location>
        <begin position="307"/>
        <end position="341"/>
    </location>
</feature>
<organism evidence="2 3">
    <name type="scientific">Pseudomonas fluorescens</name>
    <dbReference type="NCBI Taxonomy" id="294"/>
    <lineage>
        <taxon>Bacteria</taxon>
        <taxon>Pseudomonadati</taxon>
        <taxon>Pseudomonadota</taxon>
        <taxon>Gammaproteobacteria</taxon>
        <taxon>Pseudomonadales</taxon>
        <taxon>Pseudomonadaceae</taxon>
        <taxon>Pseudomonas</taxon>
    </lineage>
</organism>
<evidence type="ECO:0000313" key="3">
    <source>
        <dbReference type="Proteomes" id="UP000327167"/>
    </source>
</evidence>
<dbReference type="Gene3D" id="1.10.287.1490">
    <property type="match status" value="1"/>
</dbReference>
<sequence length="1440" mass="161211">MRISRIYVDRFGSPTSWYEEMTFDLCDPATGEPIDSCMNLENAGGKTSLLSYIFSCFEPKQERWLQHLQSKSHSFRDYFSRDVRPSFIAIEWVMPPRSANGQSYRVVIGQAVQVKEAADRASEVDRRFFAFEASSGLAWEDLPVPGLSLAPVQSMQAFLNWAHQNARLESQGDFYLTHNQGEWVSHLEQRRLIDVELLSMQLSFNSREGGSEEGFLSFSSESDLVTKLLNLSMNQEHTSALRDMVVQTMDRLKSKPKYEARLYELQRLQQAMTPFGESAAAFLGAKAALLAVEQDAADIVFTMRDQISALDVRLTKANNAVDQLEQLASKADDEAAFAKRNHFSLQRLKLSREDQAAKQRTDELQQTFKAGLVRLDCLNGALVKRDIFNVEKVIAELESQTAALKEELRPFENEASQNGAMLRFLIQQHTDRYQQTRSSMLAQETELKAGLLRIAQQRNQCSSRVAELSGTKGKIEERIRAANQILDGLIENGWLLPTDIDVSSAITRLRTVITELESTLDELREQRLVKKACLDDAQAQTSSAQQDITHAQHALTTLKQRLNEYDRNVENLHNDPVLTLLVDGQCDPHSSALVTHVQQFIESTRSELSNCVIRLKQLHEQQESIEQTGLAGRSDDVDRVVRALNSAGIRSARATNTYVADLRTDAEEARALVLSDPARFLGVNVAKEEWNKAIQVGQSLQLPLSLPVTLAVASLDAEPASEDRCVFGPEKDSLFNKAAAAQLLVDCQALIEQTHVEHDAFSARERQAQSALASLQRFQRDYTREAIQQIELEVEQRQEEIESATAKRTALIELTDRLTHELEALSARIEALPAQIQAHENGLKRLSDYAASWEPQVEAGRRELLEINREMNQITALLDELREDEGVHSLRLEEVRLDLVDVAATVSELQREFGQVTRYDADFDAEGCLQETGYDLSVIRTLYSNAMRMLTAEENHKLGVVSYQLRDQRDRSTQLAALFLKEYGRLDDAFITELALSEIDIGAEIDSQKKLNTRLDGEKERAVHDAAVTGSVLNSFIREHAPEEPSEDMRRLGDEEVSNALERELAAAVARGAEAETLRRQITQQRIDSAADEKRKDALVVQVNFVASAFPATNAEPKLIPLDGDIQRRVTALVEMRTARDAAVKNCSIETSRAHRDLVRVATHSDFIAVEPEVSMHISQDDFDKACTDHDRLAEMIHDRIASVMDQLNEMIPDFESCVNEVYNQATSASSLVKYASGITMPAGTPYVGGKEILKMSANLSAKSSEQRKLEIRHYLNSQIEDGVVPSSGADIITQCLLRFTNEKSFGLHMLKMEQNIDFQYQPVNAMKKSGGQGTVIATFLYMLVSHMRVSTQTQAKRGGGGPLLLDNPFANVQTRALIDAQRKLATSLGIQLICFTANADANILEGFRRIIRLRKAGVNSKTKRTHIEMARATFAEAAV</sequence>
<keyword evidence="1" id="KW-0175">Coiled coil</keyword>
<proteinExistence type="predicted"/>
<feature type="coiled-coil region" evidence="1">
    <location>
        <begin position="864"/>
        <end position="912"/>
    </location>
</feature>
<dbReference type="EMBL" id="CABVHJ010000028">
    <property type="protein sequence ID" value="VVN44019.1"/>
    <property type="molecule type" value="Genomic_DNA"/>
</dbReference>
<accession>A0A5E6XUA7</accession>
<feature type="coiled-coil region" evidence="1">
    <location>
        <begin position="506"/>
        <end position="575"/>
    </location>
</feature>
<protein>
    <submittedName>
        <fullName evidence="2">Uncharacterized protein</fullName>
    </submittedName>
</protein>
<reference evidence="2 3" key="1">
    <citation type="submission" date="2019-09" db="EMBL/GenBank/DDBJ databases">
        <authorList>
            <person name="Chandra G."/>
            <person name="Truman W A."/>
        </authorList>
    </citation>
    <scope>NUCLEOTIDE SEQUENCE [LARGE SCALE GENOMIC DNA]</scope>
    <source>
        <strain evidence="2">PS655</strain>
    </source>
</reference>
<feature type="coiled-coil region" evidence="1">
    <location>
        <begin position="387"/>
        <end position="414"/>
    </location>
</feature>
<gene>
    <name evidence="2" type="ORF">PS655_05652</name>
</gene>
<evidence type="ECO:0000313" key="2">
    <source>
        <dbReference type="EMBL" id="VVN44019.1"/>
    </source>
</evidence>